<proteinExistence type="predicted"/>
<sequence>MKRQQQQNYNDPTIDQYRAFHGMLCSPKTASSCVQSFRRNNGCIFFGPSTEVMNTDGTPNRRHSKFYCSDYSKTLSTTWYYLLCIAAGFSLCTYLGYTDFMDGREFVEEVDISSDEKLLKSVAYPNEIQVTDAVLAYVKKHIMDDDNDTTLRLKRRFEYNFKMVYCNVIMLHFVSPPRTGREGEGEVLHLVEIYRFGHPIIGWLASILRVVVGFVMGMSNLLSPSSWKMGGNYAKHGNIPKKKYA</sequence>
<evidence type="ECO:0000313" key="2">
    <source>
        <dbReference type="EMBL" id="CAD9470419.1"/>
    </source>
</evidence>
<name>A0A6U0EDU7_9STRA</name>
<dbReference type="EMBL" id="HBGV01001905">
    <property type="protein sequence ID" value="CAD9470419.1"/>
    <property type="molecule type" value="Transcribed_RNA"/>
</dbReference>
<evidence type="ECO:0000313" key="3">
    <source>
        <dbReference type="EMBL" id="CAD9470425.1"/>
    </source>
</evidence>
<accession>A0A6U0EDU7</accession>
<evidence type="ECO:0000256" key="1">
    <source>
        <dbReference type="SAM" id="Phobius"/>
    </source>
</evidence>
<gene>
    <name evidence="2" type="ORF">HTAM1171_LOCUS1183</name>
    <name evidence="3" type="ORF">HTAM1171_LOCUS1184</name>
</gene>
<keyword evidence="1" id="KW-0472">Membrane</keyword>
<feature type="transmembrane region" description="Helical" evidence="1">
    <location>
        <begin position="200"/>
        <end position="222"/>
    </location>
</feature>
<keyword evidence="1" id="KW-1133">Transmembrane helix</keyword>
<dbReference type="AlphaFoldDB" id="A0A6U0EDU7"/>
<organism evidence="2">
    <name type="scientific">Helicotheca tamesis</name>
    <dbReference type="NCBI Taxonomy" id="374047"/>
    <lineage>
        <taxon>Eukaryota</taxon>
        <taxon>Sar</taxon>
        <taxon>Stramenopiles</taxon>
        <taxon>Ochrophyta</taxon>
        <taxon>Bacillariophyta</taxon>
        <taxon>Mediophyceae</taxon>
        <taxon>Lithodesmiophycidae</taxon>
        <taxon>Lithodesmiales</taxon>
        <taxon>Lithodesmiaceae</taxon>
        <taxon>Helicotheca</taxon>
    </lineage>
</organism>
<feature type="transmembrane region" description="Helical" evidence="1">
    <location>
        <begin position="79"/>
        <end position="97"/>
    </location>
</feature>
<reference evidence="2" key="1">
    <citation type="submission" date="2021-01" db="EMBL/GenBank/DDBJ databases">
        <authorList>
            <person name="Corre E."/>
            <person name="Pelletier E."/>
            <person name="Niang G."/>
            <person name="Scheremetjew M."/>
            <person name="Finn R."/>
            <person name="Kale V."/>
            <person name="Holt S."/>
            <person name="Cochrane G."/>
            <person name="Meng A."/>
            <person name="Brown T."/>
            <person name="Cohen L."/>
        </authorList>
    </citation>
    <scope>NUCLEOTIDE SEQUENCE</scope>
    <source>
        <strain evidence="2">CCMP826</strain>
    </source>
</reference>
<protein>
    <submittedName>
        <fullName evidence="2">Uncharacterized protein</fullName>
    </submittedName>
</protein>
<keyword evidence="1" id="KW-0812">Transmembrane</keyword>
<dbReference type="EMBL" id="HBGV01001906">
    <property type="protein sequence ID" value="CAD9470425.1"/>
    <property type="molecule type" value="Transcribed_RNA"/>
</dbReference>